<gene>
    <name evidence="2" type="ORF">KUTeg_014515</name>
</gene>
<reference evidence="2 3" key="1">
    <citation type="submission" date="2022-12" db="EMBL/GenBank/DDBJ databases">
        <title>Chromosome-level genome of Tegillarca granosa.</title>
        <authorList>
            <person name="Kim J."/>
        </authorList>
    </citation>
    <scope>NUCLEOTIDE SEQUENCE [LARGE SCALE GENOMIC DNA]</scope>
    <source>
        <strain evidence="2">Teg-2019</strain>
        <tissue evidence="2">Adductor muscle</tissue>
    </source>
</reference>
<evidence type="ECO:0000256" key="1">
    <source>
        <dbReference type="SAM" id="SignalP"/>
    </source>
</evidence>
<dbReference type="Proteomes" id="UP001217089">
    <property type="component" value="Unassembled WGS sequence"/>
</dbReference>
<dbReference type="EMBL" id="JARBDR010000676">
    <property type="protein sequence ID" value="KAJ8307933.1"/>
    <property type="molecule type" value="Genomic_DNA"/>
</dbReference>
<proteinExistence type="predicted"/>
<evidence type="ECO:0000313" key="2">
    <source>
        <dbReference type="EMBL" id="KAJ8307933.1"/>
    </source>
</evidence>
<protein>
    <submittedName>
        <fullName evidence="2">Uncharacterized protein</fullName>
    </submittedName>
</protein>
<name>A0ABQ9EXE1_TEGGR</name>
<keyword evidence="3" id="KW-1185">Reference proteome</keyword>
<dbReference type="Gene3D" id="3.50.30.30">
    <property type="match status" value="1"/>
</dbReference>
<feature type="signal peptide" evidence="1">
    <location>
        <begin position="1"/>
        <end position="17"/>
    </location>
</feature>
<feature type="chain" id="PRO_5046497220" evidence="1">
    <location>
        <begin position="18"/>
        <end position="83"/>
    </location>
</feature>
<evidence type="ECO:0000313" key="3">
    <source>
        <dbReference type="Proteomes" id="UP001217089"/>
    </source>
</evidence>
<sequence length="83" mass="9434">MVGVFLIVYFLCTTVMGKEKAILEIVMHTSTENGEYDTKVEELVGHFTTAGPMESAEGNVLQCVELLLNFFNKDFCYFKKKNK</sequence>
<organism evidence="2 3">
    <name type="scientific">Tegillarca granosa</name>
    <name type="common">Malaysian cockle</name>
    <name type="synonym">Anadara granosa</name>
    <dbReference type="NCBI Taxonomy" id="220873"/>
    <lineage>
        <taxon>Eukaryota</taxon>
        <taxon>Metazoa</taxon>
        <taxon>Spiralia</taxon>
        <taxon>Lophotrochozoa</taxon>
        <taxon>Mollusca</taxon>
        <taxon>Bivalvia</taxon>
        <taxon>Autobranchia</taxon>
        <taxon>Pteriomorphia</taxon>
        <taxon>Arcoida</taxon>
        <taxon>Arcoidea</taxon>
        <taxon>Arcidae</taxon>
        <taxon>Tegillarca</taxon>
    </lineage>
</organism>
<accession>A0ABQ9EXE1</accession>
<keyword evidence="1" id="KW-0732">Signal</keyword>
<comment type="caution">
    <text evidence="2">The sequence shown here is derived from an EMBL/GenBank/DDBJ whole genome shotgun (WGS) entry which is preliminary data.</text>
</comment>